<dbReference type="AlphaFoldDB" id="A0A2I0J620"/>
<dbReference type="STRING" id="22663.A0A2I0J620"/>
<evidence type="ECO:0000313" key="3">
    <source>
        <dbReference type="EMBL" id="PKI51685.1"/>
    </source>
</evidence>
<gene>
    <name evidence="3" type="ORF">CRG98_027925</name>
</gene>
<dbReference type="InterPro" id="IPR022075">
    <property type="entry name" value="Symplekin_C"/>
</dbReference>
<feature type="compositionally biased region" description="Polar residues" evidence="1">
    <location>
        <begin position="100"/>
        <end position="111"/>
    </location>
</feature>
<feature type="domain" description="Symplekin C-terminal" evidence="2">
    <location>
        <begin position="1"/>
        <end position="51"/>
    </location>
</feature>
<reference evidence="3 4" key="1">
    <citation type="submission" date="2017-11" db="EMBL/GenBank/DDBJ databases">
        <title>De-novo sequencing of pomegranate (Punica granatum L.) genome.</title>
        <authorList>
            <person name="Akparov Z."/>
            <person name="Amiraslanov A."/>
            <person name="Hajiyeva S."/>
            <person name="Abbasov M."/>
            <person name="Kaur K."/>
            <person name="Hamwieh A."/>
            <person name="Solovyev V."/>
            <person name="Salamov A."/>
            <person name="Braich B."/>
            <person name="Kosarev P."/>
            <person name="Mahmoud A."/>
            <person name="Hajiyev E."/>
            <person name="Babayeva S."/>
            <person name="Izzatullayeva V."/>
            <person name="Mammadov A."/>
            <person name="Mammadov A."/>
            <person name="Sharifova S."/>
            <person name="Ojaghi J."/>
            <person name="Eynullazada K."/>
            <person name="Bayramov B."/>
            <person name="Abdulazimova A."/>
            <person name="Shahmuradov I."/>
        </authorList>
    </citation>
    <scope>NUCLEOTIDE SEQUENCE [LARGE SCALE GENOMIC DNA]</scope>
    <source>
        <strain evidence="4">cv. AG2017</strain>
        <tissue evidence="3">Leaf</tissue>
    </source>
</reference>
<sequence>MELLSKLVSRQIWKMPKLYVGFLKCVAQTQPHSFRVLLQLPPPQLESSLNKYAHLRGPLAAFASQPSVRASLPRPTLSVLGIATEPNSQQPHHSSALPPETSSSVRGATMT</sequence>
<evidence type="ECO:0000313" key="4">
    <source>
        <dbReference type="Proteomes" id="UP000233551"/>
    </source>
</evidence>
<protein>
    <recommendedName>
        <fullName evidence="2">Symplekin C-terminal domain-containing protein</fullName>
    </recommendedName>
</protein>
<dbReference type="Proteomes" id="UP000233551">
    <property type="component" value="Unassembled WGS sequence"/>
</dbReference>
<feature type="region of interest" description="Disordered" evidence="1">
    <location>
        <begin position="79"/>
        <end position="111"/>
    </location>
</feature>
<accession>A0A2I0J620</accession>
<dbReference type="PANTHER" id="PTHR47184">
    <property type="entry name" value="PHOSPHATIDYLINOSITOL 3-AND 4-KINASE FAMILY PROTEIN-RELATED"/>
    <property type="match status" value="1"/>
</dbReference>
<dbReference type="PANTHER" id="PTHR47184:SF3">
    <property type="entry name" value="PHOSPHATIDYLINOSITOL 3-AND 4-KINASE FAMILY PROTEIN-RELATED"/>
    <property type="match status" value="1"/>
</dbReference>
<comment type="caution">
    <text evidence="3">The sequence shown here is derived from an EMBL/GenBank/DDBJ whole genome shotgun (WGS) entry which is preliminary data.</text>
</comment>
<evidence type="ECO:0000259" key="2">
    <source>
        <dbReference type="Pfam" id="PF12295"/>
    </source>
</evidence>
<proteinExistence type="predicted"/>
<dbReference type="Pfam" id="PF12295">
    <property type="entry name" value="Symplekin_C"/>
    <property type="match status" value="1"/>
</dbReference>
<name>A0A2I0J620_PUNGR</name>
<evidence type="ECO:0000256" key="1">
    <source>
        <dbReference type="SAM" id="MobiDB-lite"/>
    </source>
</evidence>
<organism evidence="3 4">
    <name type="scientific">Punica granatum</name>
    <name type="common">Pomegranate</name>
    <dbReference type="NCBI Taxonomy" id="22663"/>
    <lineage>
        <taxon>Eukaryota</taxon>
        <taxon>Viridiplantae</taxon>
        <taxon>Streptophyta</taxon>
        <taxon>Embryophyta</taxon>
        <taxon>Tracheophyta</taxon>
        <taxon>Spermatophyta</taxon>
        <taxon>Magnoliopsida</taxon>
        <taxon>eudicotyledons</taxon>
        <taxon>Gunneridae</taxon>
        <taxon>Pentapetalae</taxon>
        <taxon>rosids</taxon>
        <taxon>malvids</taxon>
        <taxon>Myrtales</taxon>
        <taxon>Lythraceae</taxon>
        <taxon>Punica</taxon>
    </lineage>
</organism>
<dbReference type="EMBL" id="PGOL01001998">
    <property type="protein sequence ID" value="PKI51685.1"/>
    <property type="molecule type" value="Genomic_DNA"/>
</dbReference>
<keyword evidence="4" id="KW-1185">Reference proteome</keyword>